<dbReference type="EMBL" id="CAMXCT020001008">
    <property type="protein sequence ID" value="CAL1139058.1"/>
    <property type="molecule type" value="Genomic_DNA"/>
</dbReference>
<name>A0A9P1FRG3_9DINO</name>
<comment type="caution">
    <text evidence="1">The sequence shown here is derived from an EMBL/GenBank/DDBJ whole genome shotgun (WGS) entry which is preliminary data.</text>
</comment>
<proteinExistence type="predicted"/>
<reference evidence="2 3" key="2">
    <citation type="submission" date="2024-05" db="EMBL/GenBank/DDBJ databases">
        <authorList>
            <person name="Chen Y."/>
            <person name="Shah S."/>
            <person name="Dougan E. K."/>
            <person name="Thang M."/>
            <person name="Chan C."/>
        </authorList>
    </citation>
    <scope>NUCLEOTIDE SEQUENCE [LARGE SCALE GENOMIC DNA]</scope>
</reference>
<sequence length="86" mass="9312">MGLAVAVAVAATPILVLQMQLIQLLKSPVTVAVLAVFHDLMIVSLRRAKIFGSLEVLYFVLMGGETFSEAQVIGYAVDDSELYRCP</sequence>
<dbReference type="EMBL" id="CAMXCT030001008">
    <property type="protein sequence ID" value="CAL4772995.1"/>
    <property type="molecule type" value="Genomic_DNA"/>
</dbReference>
<evidence type="ECO:0000313" key="2">
    <source>
        <dbReference type="EMBL" id="CAL4772995.1"/>
    </source>
</evidence>
<gene>
    <name evidence="1" type="ORF">C1SCF055_LOCUS13104</name>
</gene>
<evidence type="ECO:0000313" key="3">
    <source>
        <dbReference type="Proteomes" id="UP001152797"/>
    </source>
</evidence>
<organism evidence="1">
    <name type="scientific">Cladocopium goreaui</name>
    <dbReference type="NCBI Taxonomy" id="2562237"/>
    <lineage>
        <taxon>Eukaryota</taxon>
        <taxon>Sar</taxon>
        <taxon>Alveolata</taxon>
        <taxon>Dinophyceae</taxon>
        <taxon>Suessiales</taxon>
        <taxon>Symbiodiniaceae</taxon>
        <taxon>Cladocopium</taxon>
    </lineage>
</organism>
<keyword evidence="3" id="KW-1185">Reference proteome</keyword>
<reference evidence="1" key="1">
    <citation type="submission" date="2022-10" db="EMBL/GenBank/DDBJ databases">
        <authorList>
            <person name="Chen Y."/>
            <person name="Dougan E. K."/>
            <person name="Chan C."/>
            <person name="Rhodes N."/>
            <person name="Thang M."/>
        </authorList>
    </citation>
    <scope>NUCLEOTIDE SEQUENCE</scope>
</reference>
<dbReference type="AlphaFoldDB" id="A0A9P1FRG3"/>
<evidence type="ECO:0000313" key="1">
    <source>
        <dbReference type="EMBL" id="CAI3985683.1"/>
    </source>
</evidence>
<dbReference type="EMBL" id="CAMXCT010001008">
    <property type="protein sequence ID" value="CAI3985683.1"/>
    <property type="molecule type" value="Genomic_DNA"/>
</dbReference>
<feature type="non-terminal residue" evidence="1">
    <location>
        <position position="86"/>
    </location>
</feature>
<protein>
    <submittedName>
        <fullName evidence="1">Uncharacterized protein</fullName>
    </submittedName>
</protein>
<accession>A0A9P1FRG3</accession>
<dbReference type="Proteomes" id="UP001152797">
    <property type="component" value="Unassembled WGS sequence"/>
</dbReference>